<keyword evidence="2" id="KW-1185">Reference proteome</keyword>
<dbReference type="KEGG" id="hhw:NCTC503_00622"/>
<dbReference type="EMBL" id="LR590481">
    <property type="protein sequence ID" value="VTQ84833.1"/>
    <property type="molecule type" value="Genomic_DNA"/>
</dbReference>
<accession>A0A4U9R496</accession>
<dbReference type="RefSeq" id="WP_138209389.1">
    <property type="nucleotide sequence ID" value="NZ_CBCRUQ010000001.1"/>
</dbReference>
<proteinExistence type="predicted"/>
<evidence type="ECO:0000313" key="2">
    <source>
        <dbReference type="Proteomes" id="UP000308489"/>
    </source>
</evidence>
<gene>
    <name evidence="1" type="ORF">NCTC503_00622</name>
</gene>
<evidence type="ECO:0000313" key="1">
    <source>
        <dbReference type="EMBL" id="VTQ84833.1"/>
    </source>
</evidence>
<dbReference type="AlphaFoldDB" id="A0A4U9R496"/>
<name>A0A4U9R496_HATHI</name>
<reference evidence="1 2" key="1">
    <citation type="submission" date="2019-05" db="EMBL/GenBank/DDBJ databases">
        <authorList>
            <consortium name="Pathogen Informatics"/>
        </authorList>
    </citation>
    <scope>NUCLEOTIDE SEQUENCE [LARGE SCALE GENOMIC DNA]</scope>
    <source>
        <strain evidence="1 2">NCTC503</strain>
    </source>
</reference>
<protein>
    <submittedName>
        <fullName evidence="1">ATPase</fullName>
    </submittedName>
</protein>
<sequence length="359" mass="41016">MSIKDKRFFLGGNTPLGFYSFFHEIIPLEKANKIICLKGGPGTGKSSIMKKLGEYYKSINHEVEFYHCSSDSSSLDGILIKDLKVAILDGTAPHVVDPKVPGAVDEIINLGEFWNEFEIRKNKDQIINIKNSISKTFDRAYKYLSAAKIIHDDWSNMNSDALNYNKFNFLREDLKNKIFKQPISSLGTCKDLFITAFTPTGIVTFIEDLLEQCETTYVLNGPPGTSKDKILEYLKDEALKRGFNVEAFHNPIAPEELEHIYIPALKLAVISSNEINQTLYKGHQIYMENYLNYDLINCVNEKIINSKDLFYTLLNKSLSILTEAKKLHDDIEKYYIPNMDFQELDKVHEVIINKITASQ</sequence>
<dbReference type="Proteomes" id="UP000308489">
    <property type="component" value="Chromosome 1"/>
</dbReference>
<dbReference type="InterPro" id="IPR027417">
    <property type="entry name" value="P-loop_NTPase"/>
</dbReference>
<dbReference type="SUPFAM" id="SSF52540">
    <property type="entry name" value="P-loop containing nucleoside triphosphate hydrolases"/>
    <property type="match status" value="1"/>
</dbReference>
<organism evidence="1 2">
    <name type="scientific">Hathewaya histolytica</name>
    <name type="common">Clostridium histolyticum</name>
    <dbReference type="NCBI Taxonomy" id="1498"/>
    <lineage>
        <taxon>Bacteria</taxon>
        <taxon>Bacillati</taxon>
        <taxon>Bacillota</taxon>
        <taxon>Clostridia</taxon>
        <taxon>Eubacteriales</taxon>
        <taxon>Clostridiaceae</taxon>
        <taxon>Hathewaya</taxon>
    </lineage>
</organism>
<dbReference type="OrthoDB" id="9781752at2"/>